<comment type="caution">
    <text evidence="1">The sequence shown here is derived from an EMBL/GenBank/DDBJ whole genome shotgun (WGS) entry which is preliminary data.</text>
</comment>
<evidence type="ECO:0000313" key="2">
    <source>
        <dbReference type="Proteomes" id="UP001497535"/>
    </source>
</evidence>
<proteinExistence type="predicted"/>
<organism evidence="1 2">
    <name type="scientific">Meloidogyne enterolobii</name>
    <name type="common">Root-knot nematode worm</name>
    <name type="synonym">Meloidogyne mayaguensis</name>
    <dbReference type="NCBI Taxonomy" id="390850"/>
    <lineage>
        <taxon>Eukaryota</taxon>
        <taxon>Metazoa</taxon>
        <taxon>Ecdysozoa</taxon>
        <taxon>Nematoda</taxon>
        <taxon>Chromadorea</taxon>
        <taxon>Rhabditida</taxon>
        <taxon>Tylenchina</taxon>
        <taxon>Tylenchomorpha</taxon>
        <taxon>Tylenchoidea</taxon>
        <taxon>Meloidogynidae</taxon>
        <taxon>Meloidogyninae</taxon>
        <taxon>Meloidogyne</taxon>
    </lineage>
</organism>
<dbReference type="EMBL" id="CAVMJV010000039">
    <property type="protein sequence ID" value="CAK5079691.1"/>
    <property type="molecule type" value="Genomic_DNA"/>
</dbReference>
<keyword evidence="2" id="KW-1185">Reference proteome</keyword>
<dbReference type="Proteomes" id="UP001497535">
    <property type="component" value="Unassembled WGS sequence"/>
</dbReference>
<reference evidence="1" key="1">
    <citation type="submission" date="2023-11" db="EMBL/GenBank/DDBJ databases">
        <authorList>
            <person name="Poullet M."/>
        </authorList>
    </citation>
    <scope>NUCLEOTIDE SEQUENCE</scope>
    <source>
        <strain evidence="1">E1834</strain>
    </source>
</reference>
<accession>A0ACB0ZL35</accession>
<evidence type="ECO:0000313" key="1">
    <source>
        <dbReference type="EMBL" id="CAK5079691.1"/>
    </source>
</evidence>
<gene>
    <name evidence="1" type="ORF">MENTE1834_LOCUS26820</name>
</gene>
<sequence length="85" mass="9813">MSFFFNSKKIYLITIFVIFLSTFLYFEEIQACIADKPGYERKCDPKRKAFDCCKGKCTKESGWKCVGGLEEEKTEDITESSPTDK</sequence>
<name>A0ACB0ZL35_MELEN</name>
<protein>
    <submittedName>
        <fullName evidence="1">Uncharacterized protein</fullName>
    </submittedName>
</protein>